<dbReference type="InterPro" id="IPR019585">
    <property type="entry name" value="Rpn7/CSN1"/>
</dbReference>
<feature type="compositionally biased region" description="Polar residues" evidence="7">
    <location>
        <begin position="10"/>
        <end position="19"/>
    </location>
</feature>
<dbReference type="InterPro" id="IPR045135">
    <property type="entry name" value="Rpn7_N"/>
</dbReference>
<dbReference type="AlphaFoldDB" id="A0A316UCY3"/>
<protein>
    <submittedName>
        <fullName evidence="9">PCI-domain-containing protein</fullName>
    </submittedName>
</protein>
<dbReference type="SMART" id="SM00088">
    <property type="entry name" value="PINT"/>
    <property type="match status" value="1"/>
</dbReference>
<sequence length="536" mass="58557">MDLDPHSMESSDGTEQPSFVTAEEMTAPEASGSGTHDDLTVHLSAEDPFDWEAYIANYQGSTKIPRLIHIAKTAPELRAATAQEAMRLIQESSNDVATYNSALMLRNTNADGQRLSDGQTVSADQEWVRDASKRSKIEGEKLDLELRNYQNNLIKESIRMANRDLADHHRRTGSLAEALKCYQRTRDFCSTSEHVVEMCLNVIEISLELHNYSNVSTFVSKAEGVLESYNPSAAVGSSSRTAAGTGSSVVPPSKGASTSGGDAIGALFRAGGSTTETSSRGGVASAAGGDAVQARLKKEVAQIQAKLKIADGLAALGLGRYETAARSFADADPQQADSYSHIMSAGDVALYAVLCGLAVYPRPVLKSQIIDRPNLRGFMEHEPHTKELLDAFWNCEYKKGLGLLTKWKSRHVLDVYLHPHIPRLTRLIIQRSLTQFFSPFSSVSFSRLGSAFGWSPTRTEEEVLGLVERGEIDAKLDWVDKVIVANTVDERQALFEKTIQAGSRRIEVAERLSFRMQLVQNGLVYRDREGAGAGGE</sequence>
<evidence type="ECO:0000313" key="10">
    <source>
        <dbReference type="Proteomes" id="UP000245942"/>
    </source>
</evidence>
<feature type="compositionally biased region" description="Low complexity" evidence="7">
    <location>
        <begin position="235"/>
        <end position="249"/>
    </location>
</feature>
<accession>A0A316UCY3</accession>
<evidence type="ECO:0000313" key="9">
    <source>
        <dbReference type="EMBL" id="PWN23097.1"/>
    </source>
</evidence>
<evidence type="ECO:0000256" key="6">
    <source>
        <dbReference type="ARBA" id="ARBA00023242"/>
    </source>
</evidence>
<feature type="region of interest" description="Disordered" evidence="7">
    <location>
        <begin position="235"/>
        <end position="257"/>
    </location>
</feature>
<dbReference type="Gene3D" id="1.25.40.570">
    <property type="match status" value="2"/>
</dbReference>
<evidence type="ECO:0000256" key="1">
    <source>
        <dbReference type="ARBA" id="ARBA00004123"/>
    </source>
</evidence>
<dbReference type="GO" id="GO:0005737">
    <property type="term" value="C:cytoplasm"/>
    <property type="evidence" value="ECO:0007669"/>
    <property type="project" value="UniProtKB-SubCell"/>
</dbReference>
<keyword evidence="4" id="KW-0963">Cytoplasm</keyword>
<comment type="similarity">
    <text evidence="3">Belongs to the CSN1 family.</text>
</comment>
<dbReference type="PANTHER" id="PTHR14145">
    <property type="entry name" value="26S PROTESOME SUBUNIT 6"/>
    <property type="match status" value="1"/>
</dbReference>
<keyword evidence="6" id="KW-0539">Nucleus</keyword>
<evidence type="ECO:0000256" key="7">
    <source>
        <dbReference type="SAM" id="MobiDB-lite"/>
    </source>
</evidence>
<feature type="domain" description="PCI" evidence="8">
    <location>
        <begin position="320"/>
        <end position="490"/>
    </location>
</feature>
<dbReference type="GO" id="GO:0008180">
    <property type="term" value="C:COP9 signalosome"/>
    <property type="evidence" value="ECO:0007669"/>
    <property type="project" value="UniProtKB-KW"/>
</dbReference>
<dbReference type="OrthoDB" id="422427at2759"/>
<organism evidence="9 10">
    <name type="scientific">Pseudomicrostroma glucosiphilum</name>
    <dbReference type="NCBI Taxonomy" id="1684307"/>
    <lineage>
        <taxon>Eukaryota</taxon>
        <taxon>Fungi</taxon>
        <taxon>Dikarya</taxon>
        <taxon>Basidiomycota</taxon>
        <taxon>Ustilaginomycotina</taxon>
        <taxon>Exobasidiomycetes</taxon>
        <taxon>Microstromatales</taxon>
        <taxon>Microstromatales incertae sedis</taxon>
        <taxon>Pseudomicrostroma</taxon>
    </lineage>
</organism>
<keyword evidence="10" id="KW-1185">Reference proteome</keyword>
<proteinExistence type="inferred from homology"/>
<name>A0A316UCY3_9BASI</name>
<reference evidence="9 10" key="1">
    <citation type="journal article" date="2018" name="Mol. Biol. Evol.">
        <title>Broad Genomic Sampling Reveals a Smut Pathogenic Ancestry of the Fungal Clade Ustilaginomycotina.</title>
        <authorList>
            <person name="Kijpornyongpan T."/>
            <person name="Mondo S.J."/>
            <person name="Barry K."/>
            <person name="Sandor L."/>
            <person name="Lee J."/>
            <person name="Lipzen A."/>
            <person name="Pangilinan J."/>
            <person name="LaButti K."/>
            <person name="Hainaut M."/>
            <person name="Henrissat B."/>
            <person name="Grigoriev I.V."/>
            <person name="Spatafora J.W."/>
            <person name="Aime M.C."/>
        </authorList>
    </citation>
    <scope>NUCLEOTIDE SEQUENCE [LARGE SCALE GENOMIC DNA]</scope>
    <source>
        <strain evidence="9 10">MCA 4718</strain>
    </source>
</reference>
<dbReference type="InterPro" id="IPR036390">
    <property type="entry name" value="WH_DNA-bd_sf"/>
</dbReference>
<dbReference type="Proteomes" id="UP000245942">
    <property type="component" value="Unassembled WGS sequence"/>
</dbReference>
<evidence type="ECO:0000256" key="2">
    <source>
        <dbReference type="ARBA" id="ARBA00004496"/>
    </source>
</evidence>
<gene>
    <name evidence="9" type="ORF">BCV69DRAFT_280710</name>
</gene>
<dbReference type="Pfam" id="PF10602">
    <property type="entry name" value="RPN7"/>
    <property type="match status" value="1"/>
</dbReference>
<evidence type="ECO:0000256" key="3">
    <source>
        <dbReference type="ARBA" id="ARBA00008793"/>
    </source>
</evidence>
<dbReference type="RefSeq" id="XP_025350257.1">
    <property type="nucleotide sequence ID" value="XM_025491710.1"/>
</dbReference>
<dbReference type="InterPro" id="IPR000717">
    <property type="entry name" value="PCI_dom"/>
</dbReference>
<evidence type="ECO:0000256" key="5">
    <source>
        <dbReference type="ARBA" id="ARBA00022790"/>
    </source>
</evidence>
<dbReference type="SUPFAM" id="SSF46785">
    <property type="entry name" value="Winged helix' DNA-binding domain"/>
    <property type="match status" value="1"/>
</dbReference>
<keyword evidence="5" id="KW-0736">Signalosome</keyword>
<feature type="region of interest" description="Disordered" evidence="7">
    <location>
        <begin position="1"/>
        <end position="40"/>
    </location>
</feature>
<dbReference type="Pfam" id="PF01399">
    <property type="entry name" value="PCI"/>
    <property type="match status" value="1"/>
</dbReference>
<dbReference type="GeneID" id="37013444"/>
<dbReference type="PROSITE" id="PS50250">
    <property type="entry name" value="PCI"/>
    <property type="match status" value="1"/>
</dbReference>
<dbReference type="STRING" id="1684307.A0A316UCY3"/>
<dbReference type="PANTHER" id="PTHR14145:SF2">
    <property type="entry name" value="COP9 SIGNALOSOME COMPLEX SUBUNIT 1"/>
    <property type="match status" value="1"/>
</dbReference>
<evidence type="ECO:0000256" key="4">
    <source>
        <dbReference type="ARBA" id="ARBA00022490"/>
    </source>
</evidence>
<evidence type="ECO:0000259" key="8">
    <source>
        <dbReference type="PROSITE" id="PS50250"/>
    </source>
</evidence>
<dbReference type="EMBL" id="KZ819322">
    <property type="protein sequence ID" value="PWN23097.1"/>
    <property type="molecule type" value="Genomic_DNA"/>
</dbReference>
<comment type="subcellular location">
    <subcellularLocation>
        <location evidence="2">Cytoplasm</location>
    </subcellularLocation>
    <subcellularLocation>
        <location evidence="1">Nucleus</location>
    </subcellularLocation>
</comment>